<dbReference type="AlphaFoldDB" id="A0A0E9QXX2"/>
<dbReference type="EMBL" id="GBXM01087482">
    <property type="protein sequence ID" value="JAH21095.1"/>
    <property type="molecule type" value="Transcribed_RNA"/>
</dbReference>
<organism evidence="1">
    <name type="scientific">Anguilla anguilla</name>
    <name type="common">European freshwater eel</name>
    <name type="synonym">Muraena anguilla</name>
    <dbReference type="NCBI Taxonomy" id="7936"/>
    <lineage>
        <taxon>Eukaryota</taxon>
        <taxon>Metazoa</taxon>
        <taxon>Chordata</taxon>
        <taxon>Craniata</taxon>
        <taxon>Vertebrata</taxon>
        <taxon>Euteleostomi</taxon>
        <taxon>Actinopterygii</taxon>
        <taxon>Neopterygii</taxon>
        <taxon>Teleostei</taxon>
        <taxon>Anguilliformes</taxon>
        <taxon>Anguillidae</taxon>
        <taxon>Anguilla</taxon>
    </lineage>
</organism>
<sequence length="36" mass="4524">MVRNTGTAQVHFWFFREQISQMYPETYNVQYVLFEY</sequence>
<proteinExistence type="predicted"/>
<reference evidence="1" key="1">
    <citation type="submission" date="2014-11" db="EMBL/GenBank/DDBJ databases">
        <authorList>
            <person name="Amaro Gonzalez C."/>
        </authorList>
    </citation>
    <scope>NUCLEOTIDE SEQUENCE</scope>
</reference>
<evidence type="ECO:0000313" key="1">
    <source>
        <dbReference type="EMBL" id="JAH21095.1"/>
    </source>
</evidence>
<protein>
    <submittedName>
        <fullName evidence="1">Uncharacterized protein</fullName>
    </submittedName>
</protein>
<accession>A0A0E9QXX2</accession>
<name>A0A0E9QXX2_ANGAN</name>
<reference evidence="1" key="2">
    <citation type="journal article" date="2015" name="Fish Shellfish Immunol.">
        <title>Early steps in the European eel (Anguilla anguilla)-Vibrio vulnificus interaction in the gills: Role of the RtxA13 toxin.</title>
        <authorList>
            <person name="Callol A."/>
            <person name="Pajuelo D."/>
            <person name="Ebbesson L."/>
            <person name="Teles M."/>
            <person name="MacKenzie S."/>
            <person name="Amaro C."/>
        </authorList>
    </citation>
    <scope>NUCLEOTIDE SEQUENCE</scope>
</reference>